<evidence type="ECO:0000313" key="2">
    <source>
        <dbReference type="EMBL" id="UPW41293.1"/>
    </source>
</evidence>
<accession>A0A976R8N1</accession>
<dbReference type="EMBL" id="OM869571">
    <property type="protein sequence ID" value="UPW41293.1"/>
    <property type="molecule type" value="Genomic_DNA"/>
</dbReference>
<protein>
    <submittedName>
        <fullName evidence="2">Replication initiator protein</fullName>
    </submittedName>
</protein>
<feature type="domain" description="Replication-associated protein ORF2/G2P" evidence="1">
    <location>
        <begin position="52"/>
        <end position="175"/>
    </location>
</feature>
<dbReference type="Pfam" id="PF23343">
    <property type="entry name" value="REP_ORF2-G2P"/>
    <property type="match status" value="1"/>
</dbReference>
<evidence type="ECO:0000259" key="1">
    <source>
        <dbReference type="Pfam" id="PF23343"/>
    </source>
</evidence>
<sequence length="348" mass="40837">MSCNNPFYIPSITNYFGEIIPLPCGCCLQCRIDKRSLWEMRLKSEWRNSRSAFVALTYDDFHMPYGSDGLRPSLNRNDVHKFLDALRHKVKYLLKNVDENAKNVIGKGISANFKYFCVGEYGSDNNRPHYHIIFFGLDFQQAEKLIKTSWKKGFADVKPLKTGGIRYVLKYIDKGLSAGRVRTMMYDRFCIERPKIMASKGIGVDYFLENIDTIRKTGCVKVGAKYVNIPVYYRNKYLDYSAQGIHDFLSFQVQRKKELAHEAHLHGYKNPADYLDNLRVQKEQSLYAKARREGTVLERDSEFNDDATKLILRRLKAYRQKYFNDKYFLTHPQKYMMQNLLKMKKYGL</sequence>
<organism evidence="2">
    <name type="scientific">Sigmofec virus UA08Rod_4343</name>
    <dbReference type="NCBI Taxonomy" id="2929400"/>
    <lineage>
        <taxon>Viruses</taxon>
        <taxon>Monodnaviria</taxon>
        <taxon>Sangervirae</taxon>
        <taxon>Phixviricota</taxon>
        <taxon>Malgrandaviricetes</taxon>
        <taxon>Petitvirales</taxon>
        <taxon>Microviridae</taxon>
    </lineage>
</organism>
<name>A0A976R8N1_9VIRU</name>
<proteinExistence type="predicted"/>
<reference evidence="2" key="1">
    <citation type="submission" date="2022-02" db="EMBL/GenBank/DDBJ databases">
        <title>Towards deciphering the DNA virus diversity associated with rodent species in the families Cricetidae and Heteromyidae.</title>
        <authorList>
            <person name="Lund M."/>
            <person name="Larsen B.B."/>
            <person name="Gryseels S."/>
            <person name="Kraberger S."/>
            <person name="Rowsey D.M."/>
            <person name="Steger L."/>
            <person name="Yule K.M."/>
            <person name="Upham N.S."/>
            <person name="Worobey M."/>
            <person name="Van Doorslaer K."/>
            <person name="Varsani A."/>
        </authorList>
    </citation>
    <scope>NUCLEOTIDE SEQUENCE</scope>
    <source>
        <strain evidence="2">UA08Rod_4343</strain>
    </source>
</reference>
<dbReference type="InterPro" id="IPR056906">
    <property type="entry name" value="ORF2/G2P_dom"/>
</dbReference>